<dbReference type="PANTHER" id="PTHR43943">
    <property type="entry name" value="DEHYDROGENASE/REDUCTASE (SDR FAMILY) MEMBER 4"/>
    <property type="match status" value="1"/>
</dbReference>
<dbReference type="AlphaFoldDB" id="A0AAV7SB67"/>
<organism evidence="3 4">
    <name type="scientific">Pleurodeles waltl</name>
    <name type="common">Iberian ribbed newt</name>
    <dbReference type="NCBI Taxonomy" id="8319"/>
    <lineage>
        <taxon>Eukaryota</taxon>
        <taxon>Metazoa</taxon>
        <taxon>Chordata</taxon>
        <taxon>Craniata</taxon>
        <taxon>Vertebrata</taxon>
        <taxon>Euteleostomi</taxon>
        <taxon>Amphibia</taxon>
        <taxon>Batrachia</taxon>
        <taxon>Caudata</taxon>
        <taxon>Salamandroidea</taxon>
        <taxon>Salamandridae</taxon>
        <taxon>Pleurodelinae</taxon>
        <taxon>Pleurodeles</taxon>
    </lineage>
</organism>
<name>A0AAV7SB67_PLEWA</name>
<dbReference type="GO" id="GO:0004090">
    <property type="term" value="F:carbonyl reductase (NADPH) activity"/>
    <property type="evidence" value="ECO:0007669"/>
    <property type="project" value="TreeGrafter"/>
</dbReference>
<dbReference type="PRINTS" id="PR00080">
    <property type="entry name" value="SDRFAMILY"/>
</dbReference>
<evidence type="ECO:0008006" key="5">
    <source>
        <dbReference type="Google" id="ProtNLM"/>
    </source>
</evidence>
<dbReference type="InterPro" id="IPR036291">
    <property type="entry name" value="NAD(P)-bd_dom_sf"/>
</dbReference>
<accession>A0AAV7SB67</accession>
<dbReference type="Proteomes" id="UP001066276">
    <property type="component" value="Chromosome 4_2"/>
</dbReference>
<proteinExistence type="inferred from homology"/>
<feature type="region of interest" description="Disordered" evidence="2">
    <location>
        <begin position="37"/>
        <end position="62"/>
    </location>
</feature>
<evidence type="ECO:0000256" key="2">
    <source>
        <dbReference type="SAM" id="MobiDB-lite"/>
    </source>
</evidence>
<evidence type="ECO:0000256" key="1">
    <source>
        <dbReference type="ARBA" id="ARBA00006484"/>
    </source>
</evidence>
<dbReference type="EMBL" id="JANPWB010000008">
    <property type="protein sequence ID" value="KAJ1161050.1"/>
    <property type="molecule type" value="Genomic_DNA"/>
</dbReference>
<evidence type="ECO:0000313" key="3">
    <source>
        <dbReference type="EMBL" id="KAJ1161050.1"/>
    </source>
</evidence>
<dbReference type="Gene3D" id="3.40.50.720">
    <property type="entry name" value="NAD(P)-binding Rossmann-like Domain"/>
    <property type="match status" value="1"/>
</dbReference>
<dbReference type="FunFam" id="3.40.50.720:FF:000084">
    <property type="entry name" value="Short-chain dehydrogenase reductase"/>
    <property type="match status" value="1"/>
</dbReference>
<protein>
    <recommendedName>
        <fullName evidence="5">Dehydrogenase/reductase SDR family member 4</fullName>
    </recommendedName>
</protein>
<reference evidence="3" key="1">
    <citation type="journal article" date="2022" name="bioRxiv">
        <title>Sequencing and chromosome-scale assembly of the giantPleurodeles waltlgenome.</title>
        <authorList>
            <person name="Brown T."/>
            <person name="Elewa A."/>
            <person name="Iarovenko S."/>
            <person name="Subramanian E."/>
            <person name="Araus A.J."/>
            <person name="Petzold A."/>
            <person name="Susuki M."/>
            <person name="Suzuki K.-i.T."/>
            <person name="Hayashi T."/>
            <person name="Toyoda A."/>
            <person name="Oliveira C."/>
            <person name="Osipova E."/>
            <person name="Leigh N.D."/>
            <person name="Simon A."/>
            <person name="Yun M.H."/>
        </authorList>
    </citation>
    <scope>NUCLEOTIDE SEQUENCE</scope>
    <source>
        <strain evidence="3">20211129_DDA</strain>
        <tissue evidence="3">Liver</tissue>
    </source>
</reference>
<comment type="similarity">
    <text evidence="1">Belongs to the short-chain dehydrogenases/reductases (SDR) family.</text>
</comment>
<dbReference type="NCBIfam" id="NF005559">
    <property type="entry name" value="PRK07231.1"/>
    <property type="match status" value="1"/>
</dbReference>
<gene>
    <name evidence="3" type="ORF">NDU88_001538</name>
</gene>
<sequence>MWKLGSRRSAYVSQLCQAETILAKGPTNAEKRTLKIMNTQSQNPQSREKESPRSSKERTGIHSQKVAIITASTTGIGLAIARRLAEDGAHVVISSRKQDNVEKAVKQLQSENLSVTGITCHAAKEEDRERLVNTALQKYGRIDFLICNAAVNPHVGQILDSTEDQWKKIFDVNVISTFLMAKLVVPHLKKHGSGSIVLISSVGAYIPYEMFGPYCVSKTALLALTKALTPELLAMNIRVNCVVPGFFKTAFSRVLWEEETMKSQVMTHFKFSRMADSAECAGIVSFLCSTDASFISGENIVVAGGGLSRL</sequence>
<evidence type="ECO:0000313" key="4">
    <source>
        <dbReference type="Proteomes" id="UP001066276"/>
    </source>
</evidence>
<keyword evidence="4" id="KW-1185">Reference proteome</keyword>
<dbReference type="SUPFAM" id="SSF51735">
    <property type="entry name" value="NAD(P)-binding Rossmann-fold domains"/>
    <property type="match status" value="1"/>
</dbReference>
<comment type="caution">
    <text evidence="3">The sequence shown here is derived from an EMBL/GenBank/DDBJ whole genome shotgun (WGS) entry which is preliminary data.</text>
</comment>
<feature type="compositionally biased region" description="Basic and acidic residues" evidence="2">
    <location>
        <begin position="46"/>
        <end position="60"/>
    </location>
</feature>
<dbReference type="InterPro" id="IPR002347">
    <property type="entry name" value="SDR_fam"/>
</dbReference>
<dbReference type="PANTHER" id="PTHR43943:SF2">
    <property type="entry name" value="DEHYDROGENASE_REDUCTASE 4"/>
    <property type="match status" value="1"/>
</dbReference>
<dbReference type="Pfam" id="PF13561">
    <property type="entry name" value="adh_short_C2"/>
    <property type="match status" value="1"/>
</dbReference>
<dbReference type="PRINTS" id="PR00081">
    <property type="entry name" value="GDHRDH"/>
</dbReference>